<organism evidence="10 11">
    <name type="scientific">Neolewinella litorea</name>
    <dbReference type="NCBI Taxonomy" id="2562452"/>
    <lineage>
        <taxon>Bacteria</taxon>
        <taxon>Pseudomonadati</taxon>
        <taxon>Bacteroidota</taxon>
        <taxon>Saprospiria</taxon>
        <taxon>Saprospirales</taxon>
        <taxon>Lewinellaceae</taxon>
        <taxon>Neolewinella</taxon>
    </lineage>
</organism>
<dbReference type="InterPro" id="IPR001463">
    <property type="entry name" value="Na/Ala_symport"/>
</dbReference>
<feature type="transmembrane region" description="Helical" evidence="8">
    <location>
        <begin position="416"/>
        <end position="439"/>
    </location>
</feature>
<evidence type="ECO:0000256" key="5">
    <source>
        <dbReference type="ARBA" id="ARBA00022692"/>
    </source>
</evidence>
<dbReference type="PANTHER" id="PTHR30330:SF3">
    <property type="entry name" value="TRANSCRIPTIONAL REGULATOR, LRP FAMILY"/>
    <property type="match status" value="1"/>
</dbReference>
<evidence type="ECO:0000256" key="1">
    <source>
        <dbReference type="ARBA" id="ARBA00004651"/>
    </source>
</evidence>
<evidence type="ECO:0000256" key="4">
    <source>
        <dbReference type="ARBA" id="ARBA00022475"/>
    </source>
</evidence>
<keyword evidence="6 8" id="KW-1133">Transmembrane helix</keyword>
<dbReference type="GO" id="GO:0005886">
    <property type="term" value="C:plasma membrane"/>
    <property type="evidence" value="ECO:0007669"/>
    <property type="project" value="UniProtKB-SubCell"/>
</dbReference>
<feature type="transmembrane region" description="Helical" evidence="8">
    <location>
        <begin position="459"/>
        <end position="481"/>
    </location>
</feature>
<evidence type="ECO:0000256" key="3">
    <source>
        <dbReference type="ARBA" id="ARBA00022448"/>
    </source>
</evidence>
<keyword evidence="4 8" id="KW-1003">Cell membrane</keyword>
<feature type="transmembrane region" description="Helical" evidence="8">
    <location>
        <begin position="367"/>
        <end position="389"/>
    </location>
</feature>
<evidence type="ECO:0000313" key="11">
    <source>
        <dbReference type="Proteomes" id="UP000308528"/>
    </source>
</evidence>
<keyword evidence="8" id="KW-0769">Symport</keyword>
<evidence type="ECO:0000256" key="7">
    <source>
        <dbReference type="ARBA" id="ARBA00023136"/>
    </source>
</evidence>
<evidence type="ECO:0000256" key="2">
    <source>
        <dbReference type="ARBA" id="ARBA00009261"/>
    </source>
</evidence>
<evidence type="ECO:0000313" key="10">
    <source>
        <dbReference type="EMBL" id="THH41552.1"/>
    </source>
</evidence>
<comment type="subcellular location">
    <subcellularLocation>
        <location evidence="1 8">Cell membrane</location>
        <topology evidence="1 8">Multi-pass membrane protein</topology>
    </subcellularLocation>
</comment>
<sequence>MAKRFYFFLSSLLLPVLAFAQDPLVDEGRETTGPTIDEKIQAVFEPITRAVESVVFYPIAIGGFEIPFVLPWLIVGATVFTVYMGFINITAFKHALDVVRGKFDDPDDEGEVSHFQALTAALSGTVGVGNIAGVAFAVALGGPGATFWMIIAGLLGMTSKFVECTLGLMYRDVHADGSVSGGPMYYLDKGLKEKGPGWGVLGKVLAVMFSIACIGGSFGGGNMVQINQATQQLTEVTGGVDSFFYGRGWIFGVAMSLTVGLIIIGGIKSIAKVTDKVVPFMVGIYVLGALVVLGYHIADIPAAFATIFNGAFNADALYGGIIGVLIQGFRRAAFSNEAGVGSASIAHSAAKTDEPVSEGVVALLEPFIDTVVICTMTALVIIITNYGGYGAEAAFANKVEGTVGDITLTSAAFETVISWFPVVLSIAVILFALSTMISWSYYGLKSWTYLFGESKTNEAIYKIIFCIFVVIGSAISASAVFDFGDAMIFAMAFPNVLGLYILMPNVKRALRSYRDRVASGEITRFE</sequence>
<dbReference type="GO" id="GO:0005283">
    <property type="term" value="F:amino acid:sodium symporter activity"/>
    <property type="evidence" value="ECO:0007669"/>
    <property type="project" value="InterPro"/>
</dbReference>
<feature type="chain" id="PRO_5020983715" evidence="9">
    <location>
        <begin position="21"/>
        <end position="526"/>
    </location>
</feature>
<feature type="transmembrane region" description="Helical" evidence="8">
    <location>
        <begin position="277"/>
        <end position="297"/>
    </location>
</feature>
<comment type="similarity">
    <text evidence="2 8">Belongs to the alanine or glycine:cation symporter (AGCS) (TC 2.A.25) family.</text>
</comment>
<comment type="caution">
    <text evidence="10">The sequence shown here is derived from an EMBL/GenBank/DDBJ whole genome shotgun (WGS) entry which is preliminary data.</text>
</comment>
<keyword evidence="9" id="KW-0732">Signal</keyword>
<feature type="transmembrane region" description="Helical" evidence="8">
    <location>
        <begin position="200"/>
        <end position="224"/>
    </location>
</feature>
<feature type="transmembrane region" description="Helical" evidence="8">
    <location>
        <begin position="487"/>
        <end position="506"/>
    </location>
</feature>
<reference evidence="10 11" key="1">
    <citation type="submission" date="2019-04" db="EMBL/GenBank/DDBJ databases">
        <title>Lewinella litorea sp. nov., isolated from a marine sand.</title>
        <authorList>
            <person name="Yoon J.-H."/>
        </authorList>
    </citation>
    <scope>NUCLEOTIDE SEQUENCE [LARGE SCALE GENOMIC DNA]</scope>
    <source>
        <strain evidence="10 11">HSMS-39</strain>
    </source>
</reference>
<dbReference type="RefSeq" id="WP_136456395.1">
    <property type="nucleotide sequence ID" value="NZ_SRSF01000001.1"/>
</dbReference>
<evidence type="ECO:0000256" key="6">
    <source>
        <dbReference type="ARBA" id="ARBA00022989"/>
    </source>
</evidence>
<keyword evidence="5 8" id="KW-0812">Transmembrane</keyword>
<dbReference type="Pfam" id="PF01235">
    <property type="entry name" value="Na_Ala_symp"/>
    <property type="match status" value="1"/>
</dbReference>
<dbReference type="NCBIfam" id="TIGR00835">
    <property type="entry name" value="agcS"/>
    <property type="match status" value="1"/>
</dbReference>
<evidence type="ECO:0000256" key="9">
    <source>
        <dbReference type="SAM" id="SignalP"/>
    </source>
</evidence>
<dbReference type="OrthoDB" id="9804874at2"/>
<feature type="transmembrane region" description="Helical" evidence="8">
    <location>
        <begin position="244"/>
        <end position="265"/>
    </location>
</feature>
<protein>
    <submittedName>
        <fullName evidence="10">Alanine:cation symporter family protein</fullName>
    </submittedName>
</protein>
<dbReference type="Proteomes" id="UP000308528">
    <property type="component" value="Unassembled WGS sequence"/>
</dbReference>
<feature type="transmembrane region" description="Helical" evidence="8">
    <location>
        <begin position="303"/>
        <end position="326"/>
    </location>
</feature>
<evidence type="ECO:0000256" key="8">
    <source>
        <dbReference type="RuleBase" id="RU363064"/>
    </source>
</evidence>
<accession>A0A4S4NNV3</accession>
<proteinExistence type="inferred from homology"/>
<keyword evidence="7 8" id="KW-0472">Membrane</keyword>
<feature type="transmembrane region" description="Helical" evidence="8">
    <location>
        <begin position="145"/>
        <end position="162"/>
    </location>
</feature>
<gene>
    <name evidence="10" type="ORF">E4021_02865</name>
</gene>
<keyword evidence="3 8" id="KW-0813">Transport</keyword>
<dbReference type="PRINTS" id="PR00175">
    <property type="entry name" value="NAALASMPORT"/>
</dbReference>
<keyword evidence="11" id="KW-1185">Reference proteome</keyword>
<feature type="transmembrane region" description="Helical" evidence="8">
    <location>
        <begin position="72"/>
        <end position="96"/>
    </location>
</feature>
<dbReference type="Gene3D" id="1.20.1740.10">
    <property type="entry name" value="Amino acid/polyamine transporter I"/>
    <property type="match status" value="1"/>
</dbReference>
<dbReference type="AlphaFoldDB" id="A0A4S4NNV3"/>
<dbReference type="PANTHER" id="PTHR30330">
    <property type="entry name" value="AGSS FAMILY TRANSPORTER, SODIUM-ALANINE"/>
    <property type="match status" value="1"/>
</dbReference>
<dbReference type="EMBL" id="SRSF01000001">
    <property type="protein sequence ID" value="THH41552.1"/>
    <property type="molecule type" value="Genomic_DNA"/>
</dbReference>
<name>A0A4S4NNV3_9BACT</name>
<feature type="signal peptide" evidence="9">
    <location>
        <begin position="1"/>
        <end position="20"/>
    </location>
</feature>